<keyword evidence="2" id="KW-0678">Repressor</keyword>
<dbReference type="InterPro" id="IPR036390">
    <property type="entry name" value="WH_DNA-bd_sf"/>
</dbReference>
<dbReference type="CDD" id="cd06529">
    <property type="entry name" value="S24_LexA-like"/>
    <property type="match status" value="1"/>
</dbReference>
<evidence type="ECO:0000256" key="4">
    <source>
        <dbReference type="ARBA" id="ARBA00022763"/>
    </source>
</evidence>
<evidence type="ECO:0000259" key="14">
    <source>
        <dbReference type="Pfam" id="PF01726"/>
    </source>
</evidence>
<dbReference type="InterPro" id="IPR050077">
    <property type="entry name" value="LexA_repressor"/>
</dbReference>
<evidence type="ECO:0000259" key="13">
    <source>
        <dbReference type="Pfam" id="PF00717"/>
    </source>
</evidence>
<dbReference type="SUPFAM" id="SSF46785">
    <property type="entry name" value="Winged helix' DNA-binding domain"/>
    <property type="match status" value="1"/>
</dbReference>
<keyword evidence="10" id="KW-0234">DNA repair</keyword>
<dbReference type="GO" id="GO:0004252">
    <property type="term" value="F:serine-type endopeptidase activity"/>
    <property type="evidence" value="ECO:0007669"/>
    <property type="project" value="UniProtKB-EC"/>
</dbReference>
<keyword evidence="7" id="KW-0805">Transcription regulation</keyword>
<dbReference type="GO" id="GO:0045892">
    <property type="term" value="P:negative regulation of DNA-templated transcription"/>
    <property type="evidence" value="ECO:0007669"/>
    <property type="project" value="InterPro"/>
</dbReference>
<dbReference type="Gene3D" id="2.10.109.10">
    <property type="entry name" value="Umud Fragment, subunit A"/>
    <property type="match status" value="1"/>
</dbReference>
<dbReference type="Proteomes" id="UP000886796">
    <property type="component" value="Unassembled WGS sequence"/>
</dbReference>
<keyword evidence="5 12" id="KW-0378">Hydrolase</keyword>
<dbReference type="Pfam" id="PF01726">
    <property type="entry name" value="LexA_DNA_bind"/>
    <property type="match status" value="1"/>
</dbReference>
<evidence type="ECO:0000256" key="1">
    <source>
        <dbReference type="ARBA" id="ARBA00007484"/>
    </source>
</evidence>
<dbReference type="PANTHER" id="PTHR33516:SF2">
    <property type="entry name" value="LEXA REPRESSOR-RELATED"/>
    <property type="match status" value="1"/>
</dbReference>
<keyword evidence="6 12" id="KW-0068">Autocatalytic cleavage</keyword>
<dbReference type="InterPro" id="IPR015927">
    <property type="entry name" value="Peptidase_S24_S26A/B/C"/>
</dbReference>
<evidence type="ECO:0000256" key="7">
    <source>
        <dbReference type="ARBA" id="ARBA00023015"/>
    </source>
</evidence>
<sequence>MSKSNPREEQVLNFIREFSAENGYAPSIREICAGVGLRSTASVNYHLKNLQQKGMLTLGEKGRKRAIAAPQRPGQIPLIGTVTAGLPILALENQEGTISWDGDPSCFALRVRGDSMVGAGIFSGDVVVVRPQPTADDGQIVVARLEDEATVKRLRRRNGEIWLMPENEAYAPIDGTYAQIVGVVKALVREY</sequence>
<accession>A0A9D0Z452</accession>
<keyword evidence="4" id="KW-0227">DNA damage</keyword>
<feature type="domain" description="Peptidase S24/S26A/S26B/S26C" evidence="13">
    <location>
        <begin position="77"/>
        <end position="184"/>
    </location>
</feature>
<evidence type="ECO:0000313" key="15">
    <source>
        <dbReference type="EMBL" id="HIQ68648.1"/>
    </source>
</evidence>
<dbReference type="GO" id="GO:0009432">
    <property type="term" value="P:SOS response"/>
    <property type="evidence" value="ECO:0007669"/>
    <property type="project" value="UniProtKB-KW"/>
</dbReference>
<dbReference type="GO" id="GO:0006260">
    <property type="term" value="P:DNA replication"/>
    <property type="evidence" value="ECO:0007669"/>
    <property type="project" value="UniProtKB-KW"/>
</dbReference>
<name>A0A9D0Z452_9FIRM</name>
<dbReference type="SUPFAM" id="SSF51306">
    <property type="entry name" value="LexA/Signal peptidase"/>
    <property type="match status" value="1"/>
</dbReference>
<evidence type="ECO:0000256" key="9">
    <source>
        <dbReference type="ARBA" id="ARBA00023163"/>
    </source>
</evidence>
<evidence type="ECO:0000256" key="5">
    <source>
        <dbReference type="ARBA" id="ARBA00022801"/>
    </source>
</evidence>
<dbReference type="GO" id="GO:0006281">
    <property type="term" value="P:DNA repair"/>
    <property type="evidence" value="ECO:0007669"/>
    <property type="project" value="UniProtKB-KW"/>
</dbReference>
<dbReference type="InterPro" id="IPR006199">
    <property type="entry name" value="LexA_DNA-bd_dom"/>
</dbReference>
<protein>
    <submittedName>
        <fullName evidence="15">Transcriptional repressor LexA</fullName>
        <ecNumber evidence="15">3.4.21.88</ecNumber>
    </submittedName>
</protein>
<evidence type="ECO:0000256" key="3">
    <source>
        <dbReference type="ARBA" id="ARBA00022705"/>
    </source>
</evidence>
<evidence type="ECO:0000256" key="12">
    <source>
        <dbReference type="RuleBase" id="RU003991"/>
    </source>
</evidence>
<dbReference type="InterPro" id="IPR036286">
    <property type="entry name" value="LexA/Signal_pep-like_sf"/>
</dbReference>
<dbReference type="EC" id="3.4.21.88" evidence="15"/>
<dbReference type="NCBIfam" id="TIGR00498">
    <property type="entry name" value="lexA"/>
    <property type="match status" value="1"/>
</dbReference>
<dbReference type="Gene3D" id="1.10.10.10">
    <property type="entry name" value="Winged helix-like DNA-binding domain superfamily/Winged helix DNA-binding domain"/>
    <property type="match status" value="1"/>
</dbReference>
<evidence type="ECO:0000256" key="8">
    <source>
        <dbReference type="ARBA" id="ARBA00023125"/>
    </source>
</evidence>
<keyword evidence="3" id="KW-0235">DNA replication</keyword>
<organism evidence="15 16">
    <name type="scientific">Candidatus Faecousia excrementigallinarum</name>
    <dbReference type="NCBI Taxonomy" id="2840806"/>
    <lineage>
        <taxon>Bacteria</taxon>
        <taxon>Bacillati</taxon>
        <taxon>Bacillota</taxon>
        <taxon>Clostridia</taxon>
        <taxon>Eubacteriales</taxon>
        <taxon>Oscillospiraceae</taxon>
        <taxon>Faecousia</taxon>
    </lineage>
</organism>
<keyword evidence="11" id="KW-0742">SOS response</keyword>
<evidence type="ECO:0000256" key="6">
    <source>
        <dbReference type="ARBA" id="ARBA00022813"/>
    </source>
</evidence>
<reference evidence="15" key="2">
    <citation type="journal article" date="2021" name="PeerJ">
        <title>Extensive microbial diversity within the chicken gut microbiome revealed by metagenomics and culture.</title>
        <authorList>
            <person name="Gilroy R."/>
            <person name="Ravi A."/>
            <person name="Getino M."/>
            <person name="Pursley I."/>
            <person name="Horton D.L."/>
            <person name="Alikhan N.F."/>
            <person name="Baker D."/>
            <person name="Gharbi K."/>
            <person name="Hall N."/>
            <person name="Watson M."/>
            <person name="Adriaenssens E.M."/>
            <person name="Foster-Nyarko E."/>
            <person name="Jarju S."/>
            <person name="Secka A."/>
            <person name="Antonio M."/>
            <person name="Oren A."/>
            <person name="Chaudhuri R.R."/>
            <person name="La Ragione R."/>
            <person name="Hildebrand F."/>
            <person name="Pallen M.J."/>
        </authorList>
    </citation>
    <scope>NUCLEOTIDE SEQUENCE</scope>
    <source>
        <strain evidence="15">13361</strain>
    </source>
</reference>
<dbReference type="InterPro" id="IPR039418">
    <property type="entry name" value="LexA-like"/>
</dbReference>
<evidence type="ECO:0000256" key="10">
    <source>
        <dbReference type="ARBA" id="ARBA00023204"/>
    </source>
</evidence>
<evidence type="ECO:0000313" key="16">
    <source>
        <dbReference type="Proteomes" id="UP000886796"/>
    </source>
</evidence>
<dbReference type="InterPro" id="IPR006197">
    <property type="entry name" value="Peptidase_S24_LexA"/>
</dbReference>
<evidence type="ECO:0000256" key="2">
    <source>
        <dbReference type="ARBA" id="ARBA00022491"/>
    </source>
</evidence>
<gene>
    <name evidence="15" type="primary">lexA</name>
    <name evidence="15" type="ORF">IAB74_09095</name>
</gene>
<proteinExistence type="inferred from homology"/>
<keyword evidence="8" id="KW-0238">DNA-binding</keyword>
<dbReference type="AlphaFoldDB" id="A0A9D0Z452"/>
<dbReference type="PANTHER" id="PTHR33516">
    <property type="entry name" value="LEXA REPRESSOR"/>
    <property type="match status" value="1"/>
</dbReference>
<dbReference type="InterPro" id="IPR006200">
    <property type="entry name" value="LexA"/>
</dbReference>
<dbReference type="GO" id="GO:0006508">
    <property type="term" value="P:proteolysis"/>
    <property type="evidence" value="ECO:0007669"/>
    <property type="project" value="InterPro"/>
</dbReference>
<dbReference type="Pfam" id="PF00717">
    <property type="entry name" value="Peptidase_S24"/>
    <property type="match status" value="1"/>
</dbReference>
<dbReference type="PRINTS" id="PR00726">
    <property type="entry name" value="LEXASERPTASE"/>
</dbReference>
<comment type="caution">
    <text evidence="15">The sequence shown here is derived from an EMBL/GenBank/DDBJ whole genome shotgun (WGS) entry which is preliminary data.</text>
</comment>
<comment type="similarity">
    <text evidence="1 12">Belongs to the peptidase S24 family.</text>
</comment>
<feature type="domain" description="LexA repressor DNA-binding" evidence="14">
    <location>
        <begin position="2"/>
        <end position="58"/>
    </location>
</feature>
<dbReference type="InterPro" id="IPR036388">
    <property type="entry name" value="WH-like_DNA-bd_sf"/>
</dbReference>
<dbReference type="GO" id="GO:0003677">
    <property type="term" value="F:DNA binding"/>
    <property type="evidence" value="ECO:0007669"/>
    <property type="project" value="UniProtKB-KW"/>
</dbReference>
<dbReference type="EMBL" id="DVFK01000118">
    <property type="protein sequence ID" value="HIQ68648.1"/>
    <property type="molecule type" value="Genomic_DNA"/>
</dbReference>
<evidence type="ECO:0000256" key="11">
    <source>
        <dbReference type="ARBA" id="ARBA00023236"/>
    </source>
</evidence>
<reference evidence="15" key="1">
    <citation type="submission" date="2020-10" db="EMBL/GenBank/DDBJ databases">
        <authorList>
            <person name="Gilroy R."/>
        </authorList>
    </citation>
    <scope>NUCLEOTIDE SEQUENCE</scope>
    <source>
        <strain evidence="15">13361</strain>
    </source>
</reference>
<keyword evidence="9" id="KW-0804">Transcription</keyword>